<reference evidence="2 3" key="1">
    <citation type="submission" date="2019-03" db="EMBL/GenBank/DDBJ databases">
        <title>Deep-cultivation of Planctomycetes and their phenomic and genomic characterization uncovers novel biology.</title>
        <authorList>
            <person name="Wiegand S."/>
            <person name="Jogler M."/>
            <person name="Boedeker C."/>
            <person name="Pinto D."/>
            <person name="Vollmers J."/>
            <person name="Rivas-Marin E."/>
            <person name="Kohn T."/>
            <person name="Peeters S.H."/>
            <person name="Heuer A."/>
            <person name="Rast P."/>
            <person name="Oberbeckmann S."/>
            <person name="Bunk B."/>
            <person name="Jeske O."/>
            <person name="Meyerdierks A."/>
            <person name="Storesund J.E."/>
            <person name="Kallscheuer N."/>
            <person name="Luecker S."/>
            <person name="Lage O.M."/>
            <person name="Pohl T."/>
            <person name="Merkel B.J."/>
            <person name="Hornburger P."/>
            <person name="Mueller R.-W."/>
            <person name="Bruemmer F."/>
            <person name="Labrenz M."/>
            <person name="Spormann A.M."/>
            <person name="Op den Camp H."/>
            <person name="Overmann J."/>
            <person name="Amann R."/>
            <person name="Jetten M.S.M."/>
            <person name="Mascher T."/>
            <person name="Medema M.H."/>
            <person name="Devos D.P."/>
            <person name="Kaster A.-K."/>
            <person name="Ovreas L."/>
            <person name="Rohde M."/>
            <person name="Galperin M.Y."/>
            <person name="Jogler C."/>
        </authorList>
    </citation>
    <scope>NUCLEOTIDE SEQUENCE [LARGE SCALE GENOMIC DNA]</scope>
    <source>
        <strain evidence="2 3">Enr13</strain>
    </source>
</reference>
<feature type="region of interest" description="Disordered" evidence="1">
    <location>
        <begin position="70"/>
        <end position="92"/>
    </location>
</feature>
<dbReference type="KEGG" id="snep:Enr13x_08520"/>
<keyword evidence="3" id="KW-1185">Reference proteome</keyword>
<dbReference type="AlphaFoldDB" id="A0A518HJI2"/>
<evidence type="ECO:0000313" key="3">
    <source>
        <dbReference type="Proteomes" id="UP000319004"/>
    </source>
</evidence>
<name>A0A518HJI2_9BACT</name>
<accession>A0A518HJI2</accession>
<feature type="compositionally biased region" description="Basic and acidic residues" evidence="1">
    <location>
        <begin position="73"/>
        <end position="83"/>
    </location>
</feature>
<protein>
    <submittedName>
        <fullName evidence="2">Uncharacterized protein</fullName>
    </submittedName>
</protein>
<sequence length="92" mass="10236">MPDAWSLRIERKISVGSYEWDRLPACHSSVDRLEAYHTYFPCVVKYSRRQLCRLPVDMAAVSIGSSPVADPEIAARTDPDGRVDLSLPSAGE</sequence>
<dbReference type="EMBL" id="CP037423">
    <property type="protein sequence ID" value="QDV41014.1"/>
    <property type="molecule type" value="Genomic_DNA"/>
</dbReference>
<proteinExistence type="predicted"/>
<gene>
    <name evidence="2" type="ORF">Enr13x_08520</name>
</gene>
<evidence type="ECO:0000313" key="2">
    <source>
        <dbReference type="EMBL" id="QDV41014.1"/>
    </source>
</evidence>
<dbReference type="Proteomes" id="UP000319004">
    <property type="component" value="Chromosome"/>
</dbReference>
<organism evidence="2 3">
    <name type="scientific">Stieleria neptunia</name>
    <dbReference type="NCBI Taxonomy" id="2527979"/>
    <lineage>
        <taxon>Bacteria</taxon>
        <taxon>Pseudomonadati</taxon>
        <taxon>Planctomycetota</taxon>
        <taxon>Planctomycetia</taxon>
        <taxon>Pirellulales</taxon>
        <taxon>Pirellulaceae</taxon>
        <taxon>Stieleria</taxon>
    </lineage>
</organism>
<evidence type="ECO:0000256" key="1">
    <source>
        <dbReference type="SAM" id="MobiDB-lite"/>
    </source>
</evidence>